<dbReference type="InterPro" id="IPR000873">
    <property type="entry name" value="AMP-dep_synth/lig_dom"/>
</dbReference>
<feature type="domain" description="AMP-dependent synthetase/ligase" evidence="3">
    <location>
        <begin position="20"/>
        <end position="401"/>
    </location>
</feature>
<evidence type="ECO:0000313" key="6">
    <source>
        <dbReference type="Proteomes" id="UP000027586"/>
    </source>
</evidence>
<keyword evidence="6" id="KW-1185">Reference proteome</keyword>
<evidence type="ECO:0000256" key="2">
    <source>
        <dbReference type="ARBA" id="ARBA00022598"/>
    </source>
</evidence>
<dbReference type="VEuPathDB" id="FungiDB:LCOR_03390.1"/>
<dbReference type="Gene3D" id="3.30.300.30">
    <property type="match status" value="1"/>
</dbReference>
<evidence type="ECO:0000259" key="3">
    <source>
        <dbReference type="Pfam" id="PF00501"/>
    </source>
</evidence>
<name>A0A068RQD2_9FUNG</name>
<comment type="caution">
    <text evidence="5">The sequence shown here is derived from an EMBL/GenBank/DDBJ whole genome shotgun (WGS) entry which is preliminary data.</text>
</comment>
<dbReference type="STRING" id="1263082.A0A068RQD2"/>
<reference evidence="5" key="1">
    <citation type="submission" date="2013-08" db="EMBL/GenBank/DDBJ databases">
        <title>Gene expansion shapes genome architecture in the human pathogen Lichtheimia corymbifera: an evolutionary genomics analysis in the ancient terrestrial Mucorales (Mucoromycotina).</title>
        <authorList>
            <person name="Schwartze V.U."/>
            <person name="Winter S."/>
            <person name="Shelest E."/>
            <person name="Marcet-Houben M."/>
            <person name="Horn F."/>
            <person name="Wehner S."/>
            <person name="Hoffmann K."/>
            <person name="Riege K."/>
            <person name="Sammeth M."/>
            <person name="Nowrousian M."/>
            <person name="Valiante V."/>
            <person name="Linde J."/>
            <person name="Jacobsen I.D."/>
            <person name="Marz M."/>
            <person name="Brakhage A.A."/>
            <person name="Gabaldon T."/>
            <person name="Bocker S."/>
            <person name="Voigt K."/>
        </authorList>
    </citation>
    <scope>NUCLEOTIDE SEQUENCE [LARGE SCALE GENOMIC DNA]</scope>
    <source>
        <strain evidence="5">FSU 9682</strain>
    </source>
</reference>
<protein>
    <submittedName>
        <fullName evidence="5">4-coumarate-ligase</fullName>
    </submittedName>
</protein>
<dbReference type="AlphaFoldDB" id="A0A068RQD2"/>
<evidence type="ECO:0000259" key="4">
    <source>
        <dbReference type="Pfam" id="PF13193"/>
    </source>
</evidence>
<gene>
    <name evidence="5" type="ORF">LCOR_03390.1</name>
</gene>
<comment type="similarity">
    <text evidence="1">Belongs to the ATP-dependent AMP-binding enzyme family.</text>
</comment>
<dbReference type="Proteomes" id="UP000027586">
    <property type="component" value="Unassembled WGS sequence"/>
</dbReference>
<dbReference type="InterPro" id="IPR042099">
    <property type="entry name" value="ANL_N_sf"/>
</dbReference>
<dbReference type="Pfam" id="PF00501">
    <property type="entry name" value="AMP-binding"/>
    <property type="match status" value="1"/>
</dbReference>
<dbReference type="InterPro" id="IPR045851">
    <property type="entry name" value="AMP-bd_C_sf"/>
</dbReference>
<evidence type="ECO:0000256" key="1">
    <source>
        <dbReference type="ARBA" id="ARBA00006432"/>
    </source>
</evidence>
<dbReference type="SUPFAM" id="SSF56801">
    <property type="entry name" value="Acetyl-CoA synthetase-like"/>
    <property type="match status" value="1"/>
</dbReference>
<dbReference type="PROSITE" id="PS00455">
    <property type="entry name" value="AMP_BINDING"/>
    <property type="match status" value="1"/>
</dbReference>
<organism evidence="5 6">
    <name type="scientific">Lichtheimia corymbifera JMRC:FSU:9682</name>
    <dbReference type="NCBI Taxonomy" id="1263082"/>
    <lineage>
        <taxon>Eukaryota</taxon>
        <taxon>Fungi</taxon>
        <taxon>Fungi incertae sedis</taxon>
        <taxon>Mucoromycota</taxon>
        <taxon>Mucoromycotina</taxon>
        <taxon>Mucoromycetes</taxon>
        <taxon>Mucorales</taxon>
        <taxon>Lichtheimiaceae</taxon>
        <taxon>Lichtheimia</taxon>
    </lineage>
</organism>
<dbReference type="GO" id="GO:0016405">
    <property type="term" value="F:CoA-ligase activity"/>
    <property type="evidence" value="ECO:0007669"/>
    <property type="project" value="TreeGrafter"/>
</dbReference>
<feature type="domain" description="AMP-binding enzyme C-terminal" evidence="4">
    <location>
        <begin position="464"/>
        <end position="538"/>
    </location>
</feature>
<dbReference type="GO" id="GO:0019748">
    <property type="term" value="P:secondary metabolic process"/>
    <property type="evidence" value="ECO:0007669"/>
    <property type="project" value="TreeGrafter"/>
</dbReference>
<dbReference type="InterPro" id="IPR020845">
    <property type="entry name" value="AMP-binding_CS"/>
</dbReference>
<dbReference type="InterPro" id="IPR025110">
    <property type="entry name" value="AMP-bd_C"/>
</dbReference>
<evidence type="ECO:0000313" key="5">
    <source>
        <dbReference type="EMBL" id="CDH51837.1"/>
    </source>
</evidence>
<dbReference type="PANTHER" id="PTHR24096">
    <property type="entry name" value="LONG-CHAIN-FATTY-ACID--COA LIGASE"/>
    <property type="match status" value="1"/>
</dbReference>
<dbReference type="Pfam" id="PF13193">
    <property type="entry name" value="AMP-binding_C"/>
    <property type="match status" value="1"/>
</dbReference>
<dbReference type="EMBL" id="CBTN010000011">
    <property type="protein sequence ID" value="CDH51837.1"/>
    <property type="molecule type" value="Genomic_DNA"/>
</dbReference>
<dbReference type="Gene3D" id="3.40.50.12780">
    <property type="entry name" value="N-terminal domain of ligase-like"/>
    <property type="match status" value="1"/>
</dbReference>
<proteinExistence type="inferred from homology"/>
<dbReference type="PANTHER" id="PTHR24096:SF149">
    <property type="entry name" value="AMP-BINDING DOMAIN-CONTAINING PROTEIN-RELATED"/>
    <property type="match status" value="1"/>
</dbReference>
<sequence length="579" mass="64545">MDRSLLPSLGVQPSLYNHLFESRVKRYVNDEAPLFIDAVDTKRFISFVQLRNHVRAFASHLIVKGVQQGDIVAICAPGAIEYPIVMHGVIASGGVAMLVPDALIGREIAALFKMAKPAMVVTHAKTQLAVDEAIHACNLHGSTHVVVMDNSLLLHKDASSPVKSPAMYVDPDAAAFLLITSGSSGPPKLVTVSHRAAIARAVISSSHFLPLMNDGYDHRVLVATRMGGAVQVHNALLAGVQLGLPHYVFQTIDLHAVCRLVEKHRITALYHFGWVTAQLAHDPIIHTFDMSSLQYWITGGQVVSRQVANKATRALLSGGRSRDQLPRVLCNYGSSEAHNIFHYRHAPDGSWQGNNVWYTFYLYHLAKYHKVISHDGFQIKLVDDLGKEPDIVGELCIKSPMGYYNNPNATLEAFDDDGFFHTGDLFTSDANNNLRFVNRKSERIKRFTKDICPRDVEEICIMFSDLIQECRVVGAYDPRRCLEVPRAYVILARDRECDKEQFAKELIQFVNARVPDPEMRLEGGVQFVMSWPLTTAGKMDLFGLRKRAQIELLQDQHYQHGVEQQAGAAMMVPMTSSKL</sequence>
<accession>A0A068RQD2</accession>
<keyword evidence="2" id="KW-0436">Ligase</keyword>
<dbReference type="OrthoDB" id="288590at2759"/>